<dbReference type="Pfam" id="PF16860">
    <property type="entry name" value="CX9C"/>
    <property type="match status" value="1"/>
</dbReference>
<sequence>MGRKAGVMRVNPKTLTRKTLPCFQEMLIYLSCVQKFNYDDDKCATEKRALNMCMELQSKQPKQGSTINYHLQRISKMMKATK</sequence>
<dbReference type="Proteomes" id="UP000822688">
    <property type="component" value="Chromosome 8"/>
</dbReference>
<evidence type="ECO:0000313" key="3">
    <source>
        <dbReference type="Proteomes" id="UP000822688"/>
    </source>
</evidence>
<comment type="caution">
    <text evidence="2">The sequence shown here is derived from an EMBL/GenBank/DDBJ whole genome shotgun (WGS) entry which is preliminary data.</text>
</comment>
<dbReference type="InterPro" id="IPR009069">
    <property type="entry name" value="Cys_alpha_HP_mot_SF"/>
</dbReference>
<dbReference type="GO" id="GO:0005739">
    <property type="term" value="C:mitochondrion"/>
    <property type="evidence" value="ECO:0007669"/>
    <property type="project" value="GOC"/>
</dbReference>
<dbReference type="InterPro" id="IPR031731">
    <property type="entry name" value="CX9C"/>
</dbReference>
<dbReference type="GO" id="GO:0032543">
    <property type="term" value="P:mitochondrial translation"/>
    <property type="evidence" value="ECO:0007669"/>
    <property type="project" value="InterPro"/>
</dbReference>
<dbReference type="EMBL" id="CM026429">
    <property type="protein sequence ID" value="KAG0564718.1"/>
    <property type="molecule type" value="Genomic_DNA"/>
</dbReference>
<dbReference type="InterPro" id="IPR017264">
    <property type="entry name" value="Ribosomal_mS37_fun"/>
</dbReference>
<evidence type="ECO:0000313" key="2">
    <source>
        <dbReference type="EMBL" id="KAG0564718.1"/>
    </source>
</evidence>
<reference evidence="2" key="1">
    <citation type="submission" date="2020-06" db="EMBL/GenBank/DDBJ databases">
        <title>WGS assembly of Ceratodon purpureus strain R40.</title>
        <authorList>
            <person name="Carey S.B."/>
            <person name="Jenkins J."/>
            <person name="Shu S."/>
            <person name="Lovell J.T."/>
            <person name="Sreedasyam A."/>
            <person name="Maumus F."/>
            <person name="Tiley G.P."/>
            <person name="Fernandez-Pozo N."/>
            <person name="Barry K."/>
            <person name="Chen C."/>
            <person name="Wang M."/>
            <person name="Lipzen A."/>
            <person name="Daum C."/>
            <person name="Saski C.A."/>
            <person name="Payton A.C."/>
            <person name="Mcbreen J.C."/>
            <person name="Conrad R.E."/>
            <person name="Kollar L.M."/>
            <person name="Olsson S."/>
            <person name="Huttunen S."/>
            <person name="Landis J.B."/>
            <person name="Wickett N.J."/>
            <person name="Johnson M.G."/>
            <person name="Rensing S.A."/>
            <person name="Grimwood J."/>
            <person name="Schmutz J."/>
            <person name="Mcdaniel S.F."/>
        </authorList>
    </citation>
    <scope>NUCLEOTIDE SEQUENCE</scope>
    <source>
        <strain evidence="2">R40</strain>
    </source>
</reference>
<accession>A0A8T0H3P1</accession>
<dbReference type="AlphaFoldDB" id="A0A8T0H3P1"/>
<gene>
    <name evidence="2" type="ORF">KC19_8G133700</name>
</gene>
<organism evidence="2 3">
    <name type="scientific">Ceratodon purpureus</name>
    <name type="common">Fire moss</name>
    <name type="synonym">Dicranum purpureum</name>
    <dbReference type="NCBI Taxonomy" id="3225"/>
    <lineage>
        <taxon>Eukaryota</taxon>
        <taxon>Viridiplantae</taxon>
        <taxon>Streptophyta</taxon>
        <taxon>Embryophyta</taxon>
        <taxon>Bryophyta</taxon>
        <taxon>Bryophytina</taxon>
        <taxon>Bryopsida</taxon>
        <taxon>Dicranidae</taxon>
        <taxon>Pseudoditrichales</taxon>
        <taxon>Ditrichaceae</taxon>
        <taxon>Ceratodon</taxon>
    </lineage>
</organism>
<evidence type="ECO:0000259" key="1">
    <source>
        <dbReference type="Pfam" id="PF16860"/>
    </source>
</evidence>
<keyword evidence="3" id="KW-1185">Reference proteome</keyword>
<proteinExistence type="predicted"/>
<dbReference type="SUPFAM" id="SSF47072">
    <property type="entry name" value="Cysteine alpha-hairpin motif"/>
    <property type="match status" value="1"/>
</dbReference>
<dbReference type="OrthoDB" id="494426at2759"/>
<name>A0A8T0H3P1_CERPU</name>
<protein>
    <recommendedName>
        <fullName evidence="1">IMS import disulfide relay-system CHCH-CHCH-like Cx9C domain-containing protein</fullName>
    </recommendedName>
</protein>
<feature type="domain" description="IMS import disulfide relay-system CHCH-CHCH-like Cx9C" evidence="1">
    <location>
        <begin position="21"/>
        <end position="55"/>
    </location>
</feature>
<dbReference type="PANTHER" id="PTHR28066:SF1">
    <property type="entry name" value="SMALL RIBOSOMAL SUBUNIT PROTEIN MS37"/>
    <property type="match status" value="1"/>
</dbReference>
<dbReference type="PANTHER" id="PTHR28066">
    <property type="entry name" value="37S RIBOSOMAL PROTEIN MRP10, MITOCHONDRIAL"/>
    <property type="match status" value="1"/>
</dbReference>
<dbReference type="GO" id="GO:0003735">
    <property type="term" value="F:structural constituent of ribosome"/>
    <property type="evidence" value="ECO:0007669"/>
    <property type="project" value="InterPro"/>
</dbReference>